<feature type="non-terminal residue" evidence="1">
    <location>
        <position position="1"/>
    </location>
</feature>
<evidence type="ECO:0000313" key="2">
    <source>
        <dbReference type="Proteomes" id="UP001153678"/>
    </source>
</evidence>
<sequence>TETSMEISKEISEEIGEEIQEQEESTCEIISVLKKSKGHPSRTK</sequence>
<evidence type="ECO:0000313" key="1">
    <source>
        <dbReference type="EMBL" id="CAI2193052.1"/>
    </source>
</evidence>
<proteinExistence type="predicted"/>
<comment type="caution">
    <text evidence="1">The sequence shown here is derived from an EMBL/GenBank/DDBJ whole genome shotgun (WGS) entry which is preliminary data.</text>
</comment>
<name>A0A9W4T7B5_9GLOM</name>
<reference evidence="1" key="1">
    <citation type="submission" date="2022-08" db="EMBL/GenBank/DDBJ databases">
        <authorList>
            <person name="Kallberg Y."/>
            <person name="Tangrot J."/>
            <person name="Rosling A."/>
        </authorList>
    </citation>
    <scope>NUCLEOTIDE SEQUENCE</scope>
    <source>
        <strain evidence="1">Wild A</strain>
    </source>
</reference>
<gene>
    <name evidence="1" type="ORF">FWILDA_LOCUS15883</name>
</gene>
<keyword evidence="2" id="KW-1185">Reference proteome</keyword>
<dbReference type="EMBL" id="CAMKVN010008998">
    <property type="protein sequence ID" value="CAI2193052.1"/>
    <property type="molecule type" value="Genomic_DNA"/>
</dbReference>
<accession>A0A9W4T7B5</accession>
<organism evidence="1 2">
    <name type="scientific">Funneliformis geosporum</name>
    <dbReference type="NCBI Taxonomy" id="1117311"/>
    <lineage>
        <taxon>Eukaryota</taxon>
        <taxon>Fungi</taxon>
        <taxon>Fungi incertae sedis</taxon>
        <taxon>Mucoromycota</taxon>
        <taxon>Glomeromycotina</taxon>
        <taxon>Glomeromycetes</taxon>
        <taxon>Glomerales</taxon>
        <taxon>Glomeraceae</taxon>
        <taxon>Funneliformis</taxon>
    </lineage>
</organism>
<dbReference type="Proteomes" id="UP001153678">
    <property type="component" value="Unassembled WGS sequence"/>
</dbReference>
<protein>
    <submittedName>
        <fullName evidence="1">11385_t:CDS:1</fullName>
    </submittedName>
</protein>
<dbReference type="AlphaFoldDB" id="A0A9W4T7B5"/>